<dbReference type="InterPro" id="IPR029058">
    <property type="entry name" value="AB_hydrolase_fold"/>
</dbReference>
<feature type="domain" description="Bacterial virulence factor lipase N-terminal" evidence="3">
    <location>
        <begin position="77"/>
        <end position="275"/>
    </location>
</feature>
<evidence type="ECO:0000313" key="4">
    <source>
        <dbReference type="EMBL" id="MCP3427586.1"/>
    </source>
</evidence>
<keyword evidence="2" id="KW-0732">Signal</keyword>
<dbReference type="Proteomes" id="UP001165413">
    <property type="component" value="Unassembled WGS sequence"/>
</dbReference>
<name>A0AA42BNM7_9ALTE</name>
<keyword evidence="5" id="KW-1185">Reference proteome</keyword>
<dbReference type="InterPro" id="IPR025920">
    <property type="entry name" value="Lipase_bact_N"/>
</dbReference>
<protein>
    <recommendedName>
        <fullName evidence="3">Bacterial virulence factor lipase N-terminal domain-containing protein</fullName>
    </recommendedName>
</protein>
<dbReference type="NCBIfam" id="TIGR03502">
    <property type="entry name" value="lipase_Pla1_cef"/>
    <property type="match status" value="1"/>
</dbReference>
<dbReference type="AlphaFoldDB" id="A0AA42BNM7"/>
<dbReference type="PROSITE" id="PS51257">
    <property type="entry name" value="PROKAR_LIPOPROTEIN"/>
    <property type="match status" value="1"/>
</dbReference>
<feature type="chain" id="PRO_5041392354" description="Bacterial virulence factor lipase N-terminal domain-containing protein" evidence="2">
    <location>
        <begin position="18"/>
        <end position="869"/>
    </location>
</feature>
<dbReference type="RefSeq" id="WP_254098069.1">
    <property type="nucleotide sequence ID" value="NZ_JANATA010000001.1"/>
</dbReference>
<accession>A0AA42BNM7</accession>
<feature type="signal peptide" evidence="2">
    <location>
        <begin position="1"/>
        <end position="17"/>
    </location>
</feature>
<comment type="caution">
    <text evidence="4">The sequence shown here is derived from an EMBL/GenBank/DDBJ whole genome shotgun (WGS) entry which is preliminary data.</text>
</comment>
<evidence type="ECO:0000256" key="1">
    <source>
        <dbReference type="SAM" id="MobiDB-lite"/>
    </source>
</evidence>
<dbReference type="SUPFAM" id="SSF53474">
    <property type="entry name" value="alpha/beta-Hydrolases"/>
    <property type="match status" value="1"/>
</dbReference>
<dbReference type="InterPro" id="IPR020009">
    <property type="entry name" value="VolA/Pla-1/cef"/>
</dbReference>
<dbReference type="EMBL" id="JANATA010000001">
    <property type="protein sequence ID" value="MCP3427586.1"/>
    <property type="molecule type" value="Genomic_DNA"/>
</dbReference>
<evidence type="ECO:0000256" key="2">
    <source>
        <dbReference type="SAM" id="SignalP"/>
    </source>
</evidence>
<proteinExistence type="predicted"/>
<evidence type="ECO:0000313" key="5">
    <source>
        <dbReference type="Proteomes" id="UP001165413"/>
    </source>
</evidence>
<feature type="region of interest" description="Disordered" evidence="1">
    <location>
        <begin position="463"/>
        <end position="482"/>
    </location>
</feature>
<dbReference type="Pfam" id="PF12262">
    <property type="entry name" value="Lipase_bact_N"/>
    <property type="match status" value="1"/>
</dbReference>
<reference evidence="4" key="1">
    <citation type="submission" date="2022-07" db="EMBL/GenBank/DDBJ databases">
        <title>Characterization of the Novel Bacterium Alteromonas immobilis LMIT006 and Alteromonas gregis LMIT007.</title>
        <authorList>
            <person name="Lin X."/>
        </authorList>
    </citation>
    <scope>NUCLEOTIDE SEQUENCE</scope>
    <source>
        <strain evidence="4">LMIT007</strain>
    </source>
</reference>
<organism evidence="4 5">
    <name type="scientific">Opacimonas viscosa</name>
    <dbReference type="NCBI Taxonomy" id="2961944"/>
    <lineage>
        <taxon>Bacteria</taxon>
        <taxon>Pseudomonadati</taxon>
        <taxon>Pseudomonadota</taxon>
        <taxon>Gammaproteobacteria</taxon>
        <taxon>Alteromonadales</taxon>
        <taxon>Alteromonadaceae</taxon>
        <taxon>Opacimonas</taxon>
    </lineage>
</organism>
<sequence>MKKLFISSSIATALALAGCGGGETISDLQAETPQVSPASRVLFDPANGNLNIPNDLLMLPGDDGFFDYTLNIPVADPSDFSDPQNALNVLDGWSTNQPFVIEVITPPGVGLDAATLSSGVHLFEATLGLDQSDPVCAAIPIPSAGCKIGDKLQFGVDYVVQLLDSDTISFIPLRPLKPAQGHMLVITEDLMDTAGNPVQGSTTWNLVRQNIATAPLASESQLSLQGLVNTYIDSLATAGLARDEISYAAAFTTQSTSNVLDTIKKVMVGEFAARAAAGDPTAGTALPAIVATDVPVAPNAMEALGLVSDEAVAGAVAQGIAGLPEAVAPLVPFIQATDFSAMKTCAGLLTSAAGGFGSQVPEINEFAAGLATGILGQGAGPFCAAKRAQASISLPHYLAIPRANNPLAPVTEFMTAACDSGIVLAGFAGLPAEVQATYSPGPNDASCQAVGLRDLRNDAGTLDRDRNLTKFSPVPQPKGGDNGNMTLDVQITVPDPVAAGALGFTIAEPDAGWPVAILYHGITRQKEDMLAITGTLSLAGIATIAIDHPLHGSRGYDLDGDNVDDLNATTVSATHYMNLQTLPTAKANLTQSVSDLLGLRLGLNAVVDTTASSMVNLDATNVSIMGVSLGGITGGNFAAVANTSMGGDLAALDGMFAVNAAALESPGAGTAAFLLESASFGPLIKSLLLEQASPEFANLVATTYPDGATEDQKSALVAPFFAQLSDAQVAAINGVFSQFSFAAQTSLDAADPISYVATLGANTPTLVQTVVGNGAENLPDQVIPVSTAFPLAGQDAYVEQAGLVQASSTIAPQADAIKAYVLFNEGAHGSSLSPASSAATTAEMQMQIAAFLASKGRTLPITNTSIIVN</sequence>
<evidence type="ECO:0000259" key="3">
    <source>
        <dbReference type="Pfam" id="PF12262"/>
    </source>
</evidence>
<dbReference type="Gene3D" id="3.40.50.1820">
    <property type="entry name" value="alpha/beta hydrolase"/>
    <property type="match status" value="1"/>
</dbReference>
<gene>
    <name evidence="4" type="ORF">NLF92_01330</name>
</gene>